<accession>D6TG11</accession>
<evidence type="ECO:0000313" key="2">
    <source>
        <dbReference type="Proteomes" id="UP000004508"/>
    </source>
</evidence>
<dbReference type="Proteomes" id="UP000004508">
    <property type="component" value="Unassembled WGS sequence"/>
</dbReference>
<name>D6TG11_KTERA</name>
<dbReference type="InParanoid" id="D6TG11"/>
<reference evidence="1 2" key="1">
    <citation type="journal article" date="2011" name="Stand. Genomic Sci.">
        <title>Non-contiguous finished genome sequence and contextual data of the filamentous soil bacterium Ktedonobacter racemifer type strain (SOSP1-21).</title>
        <authorList>
            <person name="Chang Y.J."/>
            <person name="Land M."/>
            <person name="Hauser L."/>
            <person name="Chertkov O."/>
            <person name="Del Rio T.G."/>
            <person name="Nolan M."/>
            <person name="Copeland A."/>
            <person name="Tice H."/>
            <person name="Cheng J.F."/>
            <person name="Lucas S."/>
            <person name="Han C."/>
            <person name="Goodwin L."/>
            <person name="Pitluck S."/>
            <person name="Ivanova N."/>
            <person name="Ovchinikova G."/>
            <person name="Pati A."/>
            <person name="Chen A."/>
            <person name="Palaniappan K."/>
            <person name="Mavromatis K."/>
            <person name="Liolios K."/>
            <person name="Brettin T."/>
            <person name="Fiebig A."/>
            <person name="Rohde M."/>
            <person name="Abt B."/>
            <person name="Goker M."/>
            <person name="Detter J.C."/>
            <person name="Woyke T."/>
            <person name="Bristow J."/>
            <person name="Eisen J.A."/>
            <person name="Markowitz V."/>
            <person name="Hugenholtz P."/>
            <person name="Kyrpides N.C."/>
            <person name="Klenk H.P."/>
            <person name="Lapidus A."/>
        </authorList>
    </citation>
    <scope>NUCLEOTIDE SEQUENCE [LARGE SCALE GENOMIC DNA]</scope>
    <source>
        <strain evidence="2">DSM 44963</strain>
    </source>
</reference>
<organism evidence="1 2">
    <name type="scientific">Ktedonobacter racemifer DSM 44963</name>
    <dbReference type="NCBI Taxonomy" id="485913"/>
    <lineage>
        <taxon>Bacteria</taxon>
        <taxon>Bacillati</taxon>
        <taxon>Chloroflexota</taxon>
        <taxon>Ktedonobacteria</taxon>
        <taxon>Ktedonobacterales</taxon>
        <taxon>Ktedonobacteraceae</taxon>
        <taxon>Ktedonobacter</taxon>
    </lineage>
</organism>
<proteinExistence type="predicted"/>
<keyword evidence="2" id="KW-1185">Reference proteome</keyword>
<evidence type="ECO:0000313" key="1">
    <source>
        <dbReference type="EMBL" id="EFH88713.1"/>
    </source>
</evidence>
<dbReference type="AlphaFoldDB" id="D6TG11"/>
<comment type="caution">
    <text evidence="1">The sequence shown here is derived from an EMBL/GenBank/DDBJ whole genome shotgun (WGS) entry which is preliminary data.</text>
</comment>
<dbReference type="EMBL" id="ADVG01000001">
    <property type="protein sequence ID" value="EFH88713.1"/>
    <property type="molecule type" value="Genomic_DNA"/>
</dbReference>
<gene>
    <name evidence="1" type="ORF">Krac_10202</name>
</gene>
<sequence length="54" mass="6181">MHVPMRHKRFLVPRRGVPLLSPVLNISASLLAQVQKKGTRSRHYGRLRVIHSEG</sequence>
<dbReference type="STRING" id="485913.Krac_10202"/>
<protein>
    <submittedName>
        <fullName evidence="1">Uncharacterized protein</fullName>
    </submittedName>
</protein>